<evidence type="ECO:0000256" key="9">
    <source>
        <dbReference type="ARBA" id="ARBA00045321"/>
    </source>
</evidence>
<dbReference type="PANTHER" id="PTHR21442">
    <property type="entry name" value="CILIA- AND FLAGELLA-ASSOCIATED PROTEIN 206"/>
    <property type="match status" value="1"/>
</dbReference>
<organism evidence="10 11">
    <name type="scientific">Hippocampus comes</name>
    <name type="common">Tiger tail seahorse</name>
    <dbReference type="NCBI Taxonomy" id="109280"/>
    <lineage>
        <taxon>Eukaryota</taxon>
        <taxon>Metazoa</taxon>
        <taxon>Chordata</taxon>
        <taxon>Craniata</taxon>
        <taxon>Vertebrata</taxon>
        <taxon>Euteleostomi</taxon>
        <taxon>Actinopterygii</taxon>
        <taxon>Neopterygii</taxon>
        <taxon>Teleostei</taxon>
        <taxon>Neoteleostei</taxon>
        <taxon>Acanthomorphata</taxon>
        <taxon>Syngnathiaria</taxon>
        <taxon>Syngnathiformes</taxon>
        <taxon>Syngnathoidei</taxon>
        <taxon>Syngnathidae</taxon>
        <taxon>Hippocampus</taxon>
    </lineage>
</organism>
<dbReference type="GO" id="GO:0036064">
    <property type="term" value="C:ciliary basal body"/>
    <property type="evidence" value="ECO:0007669"/>
    <property type="project" value="TreeGrafter"/>
</dbReference>
<evidence type="ECO:0000256" key="4">
    <source>
        <dbReference type="ARBA" id="ARBA00022490"/>
    </source>
</evidence>
<evidence type="ECO:0000256" key="8">
    <source>
        <dbReference type="ARBA" id="ARBA00023273"/>
    </source>
</evidence>
<keyword evidence="8" id="KW-0966">Cell projection</keyword>
<keyword evidence="6" id="KW-0969">Cilium</keyword>
<accession>A0A3Q2YX64</accession>
<reference evidence="10" key="1">
    <citation type="submission" date="2025-08" db="UniProtKB">
        <authorList>
            <consortium name="Ensembl"/>
        </authorList>
    </citation>
    <scope>IDENTIFICATION</scope>
</reference>
<evidence type="ECO:0000256" key="5">
    <source>
        <dbReference type="ARBA" id="ARBA00022794"/>
    </source>
</evidence>
<evidence type="ECO:0000256" key="6">
    <source>
        <dbReference type="ARBA" id="ARBA00023069"/>
    </source>
</evidence>
<evidence type="ECO:0000256" key="3">
    <source>
        <dbReference type="ARBA" id="ARBA00021602"/>
    </source>
</evidence>
<dbReference type="STRING" id="109280.ENSHCOP00000023527"/>
<evidence type="ECO:0000256" key="7">
    <source>
        <dbReference type="ARBA" id="ARBA00023212"/>
    </source>
</evidence>
<comment type="subcellular location">
    <subcellularLocation>
        <location evidence="1">Cytoplasm</location>
        <location evidence="1">Cytoskeleton</location>
        <location evidence="1">Cilium axoneme</location>
    </subcellularLocation>
</comment>
<keyword evidence="5" id="KW-0970">Cilium biogenesis/degradation</keyword>
<dbReference type="GO" id="GO:0007288">
    <property type="term" value="P:sperm axoneme assembly"/>
    <property type="evidence" value="ECO:0007669"/>
    <property type="project" value="TreeGrafter"/>
</dbReference>
<dbReference type="GO" id="GO:0003356">
    <property type="term" value="P:regulation of cilium beat frequency"/>
    <property type="evidence" value="ECO:0007669"/>
    <property type="project" value="TreeGrafter"/>
</dbReference>
<evidence type="ECO:0000256" key="1">
    <source>
        <dbReference type="ARBA" id="ARBA00004430"/>
    </source>
</evidence>
<comment type="function">
    <text evidence="9">Essential for sperm motility and is involved in the regulation of the beating frequency of motile cilia on the epithelial cells of the respiratory tract. Required for the establishment of radial spokes in sperm flagella.</text>
</comment>
<keyword evidence="4" id="KW-0963">Cytoplasm</keyword>
<dbReference type="PANTHER" id="PTHR21442:SF0">
    <property type="entry name" value="CILIA- AND FLAGELLA-ASSOCIATED PROTEIN 206"/>
    <property type="match status" value="1"/>
</dbReference>
<name>A0A3Q2YX64_HIPCM</name>
<keyword evidence="7" id="KW-0206">Cytoskeleton</keyword>
<evidence type="ECO:0000313" key="11">
    <source>
        <dbReference type="Proteomes" id="UP000264820"/>
    </source>
</evidence>
<dbReference type="Proteomes" id="UP000264820">
    <property type="component" value="Unplaced"/>
</dbReference>
<dbReference type="GeneTree" id="ENSGT00740000115564"/>
<dbReference type="GO" id="GO:1901317">
    <property type="term" value="P:regulation of flagellated sperm motility"/>
    <property type="evidence" value="ECO:0007669"/>
    <property type="project" value="TreeGrafter"/>
</dbReference>
<dbReference type="Ensembl" id="ENSHCOT00000025887.1">
    <property type="protein sequence ID" value="ENSHCOP00000023527.1"/>
    <property type="gene ID" value="ENSHCOG00000012147.1"/>
</dbReference>
<evidence type="ECO:0000256" key="2">
    <source>
        <dbReference type="ARBA" id="ARBA00010500"/>
    </source>
</evidence>
<protein>
    <recommendedName>
        <fullName evidence="3">Cilia- and flagella-associated protein 206</fullName>
    </recommendedName>
</protein>
<keyword evidence="11" id="KW-1185">Reference proteome</keyword>
<proteinExistence type="inferred from homology"/>
<sequence length="309" mass="35921">MDGLKSKWYIWECLIKEISISMEYIHTYLRKTRSEFQRQIGEFGHYCPVCLALQNHLVDCSETASLMYAAEYNRRYFKMCSTQHLESFLASPDQFVSPLCPRPLPEADLLPKKLTEAEVRNRFPQQIEMKGFCPVTYLDGKERYEALVHGSMEFAVEYRERLYTCETKQKQYKFLSAPEVYWDLKLPSKVPPLCEPIPLTSLPTLGYLEQVRNTPNSQMNCSISAHGCQSKLFFFLPTAFNHSSTEHIRQMYKKKLASFEENCALIPYLSSLMRADYKLPSELPVDFDFKMKKFLALRDSPKAKSANLA</sequence>
<comment type="similarity">
    <text evidence="2">Belongs to the CFAP206 family.</text>
</comment>
<dbReference type="InterPro" id="IPR021897">
    <property type="entry name" value="FAP206"/>
</dbReference>
<dbReference type="GO" id="GO:0005930">
    <property type="term" value="C:axoneme"/>
    <property type="evidence" value="ECO:0007669"/>
    <property type="project" value="UniProtKB-SubCell"/>
</dbReference>
<evidence type="ECO:0000313" key="10">
    <source>
        <dbReference type="Ensembl" id="ENSHCOP00000023527.1"/>
    </source>
</evidence>
<dbReference type="OMA" id="PNGSEYT"/>
<reference evidence="10" key="2">
    <citation type="submission" date="2025-09" db="UniProtKB">
        <authorList>
            <consortium name="Ensembl"/>
        </authorList>
    </citation>
    <scope>IDENTIFICATION</scope>
</reference>
<dbReference type="AlphaFoldDB" id="A0A3Q2YX64"/>